<dbReference type="EMBL" id="LNZH02000108">
    <property type="protein sequence ID" value="OCB91037.1"/>
    <property type="molecule type" value="Genomic_DNA"/>
</dbReference>
<comment type="caution">
    <text evidence="2">The sequence shown here is derived from an EMBL/GenBank/DDBJ whole genome shotgun (WGS) entry which is preliminary data.</text>
</comment>
<sequence length="485" mass="53865">MLSVIAYFPTSLDLERGMDPVSQIRGSSDSSSLPSSPAASIKYDLKEPRSPLSDAATLSRSRSYSRERTISLLSTYSDDACSPTELASSIYFDEWRRGTALTIPLSISGGTHWDAFPVPQAVRNLGNYLLDVRFPEWIFESDSRIPSTRITPLPGVRITDLYVEEDAAFKTSFERIVEESAELARLNHQQIRGSGMNWRLPVDNTIRRAFVKPRTVPNIPSSAECDFICEAVFCMPHSSAPIAVQKTVIADTLISTSLYPSPSMFHLDSQIFEELRVDKERHDSPVVCIPHLVVQHVNGSGSRDSALRDATNELHFLFGAGMYQRKLLGFEKEPMFGIACSNGKARTFASYWKDNQIQIVRLYADDFDLQITEQACLFFILLLRIRHFIGTFVSELETVDGCAIEGRIRDSGRSWKAQATYPPPPDTSWPAPSSGRQSSLSMTRRPDWFTSSESSAFPDEIMDLDDSPGSVASGSVASSSIPTSV</sequence>
<feature type="region of interest" description="Disordered" evidence="1">
    <location>
        <begin position="459"/>
        <end position="485"/>
    </location>
</feature>
<feature type="region of interest" description="Disordered" evidence="1">
    <location>
        <begin position="415"/>
        <end position="445"/>
    </location>
</feature>
<evidence type="ECO:0000313" key="3">
    <source>
        <dbReference type="Proteomes" id="UP000757232"/>
    </source>
</evidence>
<keyword evidence="3" id="KW-1185">Reference proteome</keyword>
<dbReference type="OrthoDB" id="3143494at2759"/>
<dbReference type="Proteomes" id="UP000757232">
    <property type="component" value="Unassembled WGS sequence"/>
</dbReference>
<feature type="compositionally biased region" description="Low complexity" evidence="1">
    <location>
        <begin position="467"/>
        <end position="485"/>
    </location>
</feature>
<organism evidence="2 3">
    <name type="scientific">Sanghuangporus baumii</name>
    <name type="common">Phellinus baumii</name>
    <dbReference type="NCBI Taxonomy" id="108892"/>
    <lineage>
        <taxon>Eukaryota</taxon>
        <taxon>Fungi</taxon>
        <taxon>Dikarya</taxon>
        <taxon>Basidiomycota</taxon>
        <taxon>Agaricomycotina</taxon>
        <taxon>Agaricomycetes</taxon>
        <taxon>Hymenochaetales</taxon>
        <taxon>Hymenochaetaceae</taxon>
        <taxon>Sanghuangporus</taxon>
    </lineage>
</organism>
<reference evidence="2" key="1">
    <citation type="submission" date="2016-06" db="EMBL/GenBank/DDBJ databases">
        <title>Draft Genome sequence of the fungus Inonotus baumii.</title>
        <authorList>
            <person name="Zhu H."/>
            <person name="Lin W."/>
        </authorList>
    </citation>
    <scope>NUCLEOTIDE SEQUENCE</scope>
    <source>
        <strain evidence="2">821</strain>
    </source>
</reference>
<dbReference type="AlphaFoldDB" id="A0A9Q5N8Y8"/>
<name>A0A9Q5N8Y8_SANBA</name>
<accession>A0A9Q5N8Y8</accession>
<evidence type="ECO:0000256" key="1">
    <source>
        <dbReference type="SAM" id="MobiDB-lite"/>
    </source>
</evidence>
<gene>
    <name evidence="2" type="ORF">A7U60_g1731</name>
</gene>
<evidence type="ECO:0000313" key="2">
    <source>
        <dbReference type="EMBL" id="OCB91037.1"/>
    </source>
</evidence>
<proteinExistence type="predicted"/>
<protein>
    <submittedName>
        <fullName evidence="2">Uncharacterized protein</fullName>
    </submittedName>
</protein>